<gene>
    <name evidence="2" type="ORF">LWI28_010893</name>
</gene>
<reference evidence="2" key="1">
    <citation type="journal article" date="2022" name="Plant J.">
        <title>Strategies of tolerance reflected in two North American maple genomes.</title>
        <authorList>
            <person name="McEvoy S.L."/>
            <person name="Sezen U.U."/>
            <person name="Trouern-Trend A."/>
            <person name="McMahon S.M."/>
            <person name="Schaberg P.G."/>
            <person name="Yang J."/>
            <person name="Wegrzyn J.L."/>
            <person name="Swenson N.G."/>
        </authorList>
    </citation>
    <scope>NUCLEOTIDE SEQUENCE</scope>
    <source>
        <strain evidence="2">91603</strain>
    </source>
</reference>
<dbReference type="AlphaFoldDB" id="A0AAD5ID85"/>
<accession>A0AAD5ID85</accession>
<evidence type="ECO:0000313" key="2">
    <source>
        <dbReference type="EMBL" id="KAI9160714.1"/>
    </source>
</evidence>
<dbReference type="EMBL" id="JAJSOW010000106">
    <property type="protein sequence ID" value="KAI9160714.1"/>
    <property type="molecule type" value="Genomic_DNA"/>
</dbReference>
<feature type="domain" description="Reverse transcriptase Ty1/copia-type" evidence="1">
    <location>
        <begin position="96"/>
        <end position="184"/>
    </location>
</feature>
<dbReference type="SUPFAM" id="SSF56672">
    <property type="entry name" value="DNA/RNA polymerases"/>
    <property type="match status" value="1"/>
</dbReference>
<name>A0AAD5ID85_ACENE</name>
<evidence type="ECO:0000259" key="1">
    <source>
        <dbReference type="Pfam" id="PF07727"/>
    </source>
</evidence>
<evidence type="ECO:0000313" key="3">
    <source>
        <dbReference type="Proteomes" id="UP001064489"/>
    </source>
</evidence>
<protein>
    <recommendedName>
        <fullName evidence="1">Reverse transcriptase Ty1/copia-type domain-containing protein</fullName>
    </recommendedName>
</protein>
<dbReference type="InterPro" id="IPR013103">
    <property type="entry name" value="RVT_2"/>
</dbReference>
<sequence>MKATPRGLKQSTTSLMPTVDHLRIQLERSHVSGIESSVASLDSINMSESIQVPQPHHQLPYNSIRPRTEATATNNSSTGTVGGVKEDLLTWTDPKGSLTYDVYMEQPTGFVNPAMPHHVCKLHKAIYGLRQAPRAWYNKLRNFLQATGFLNSKCDASLFVQRRSGQTLYLLVYVDDIIITCSSSSQGLLLLMVSSGSDSASMASSLQLQHIHCKCKGNDDEVD</sequence>
<keyword evidence="3" id="KW-1185">Reference proteome</keyword>
<proteinExistence type="predicted"/>
<dbReference type="Pfam" id="PF07727">
    <property type="entry name" value="RVT_2"/>
    <property type="match status" value="1"/>
</dbReference>
<dbReference type="InterPro" id="IPR043502">
    <property type="entry name" value="DNA/RNA_pol_sf"/>
</dbReference>
<organism evidence="2 3">
    <name type="scientific">Acer negundo</name>
    <name type="common">Box elder</name>
    <dbReference type="NCBI Taxonomy" id="4023"/>
    <lineage>
        <taxon>Eukaryota</taxon>
        <taxon>Viridiplantae</taxon>
        <taxon>Streptophyta</taxon>
        <taxon>Embryophyta</taxon>
        <taxon>Tracheophyta</taxon>
        <taxon>Spermatophyta</taxon>
        <taxon>Magnoliopsida</taxon>
        <taxon>eudicotyledons</taxon>
        <taxon>Gunneridae</taxon>
        <taxon>Pentapetalae</taxon>
        <taxon>rosids</taxon>
        <taxon>malvids</taxon>
        <taxon>Sapindales</taxon>
        <taxon>Sapindaceae</taxon>
        <taxon>Hippocastanoideae</taxon>
        <taxon>Acereae</taxon>
        <taxon>Acer</taxon>
    </lineage>
</organism>
<comment type="caution">
    <text evidence="2">The sequence shown here is derived from an EMBL/GenBank/DDBJ whole genome shotgun (WGS) entry which is preliminary data.</text>
</comment>
<reference evidence="2" key="2">
    <citation type="submission" date="2023-02" db="EMBL/GenBank/DDBJ databases">
        <authorList>
            <person name="Swenson N.G."/>
            <person name="Wegrzyn J.L."/>
            <person name="Mcevoy S.L."/>
        </authorList>
    </citation>
    <scope>NUCLEOTIDE SEQUENCE</scope>
    <source>
        <strain evidence="2">91603</strain>
        <tissue evidence="2">Leaf</tissue>
    </source>
</reference>
<dbReference type="Proteomes" id="UP001064489">
    <property type="component" value="Chromosome 2"/>
</dbReference>